<dbReference type="EMBL" id="CADCXU010030182">
    <property type="protein sequence ID" value="CAB0016251.1"/>
    <property type="molecule type" value="Genomic_DNA"/>
</dbReference>
<name>A0A6H5HGI9_9HEMI</name>
<accession>A0A6H5HGI9</accession>
<dbReference type="Proteomes" id="UP000479000">
    <property type="component" value="Unassembled WGS sequence"/>
</dbReference>
<protein>
    <submittedName>
        <fullName evidence="2">Uncharacterized protein</fullName>
    </submittedName>
</protein>
<feature type="compositionally biased region" description="Pro residues" evidence="1">
    <location>
        <begin position="206"/>
        <end position="230"/>
    </location>
</feature>
<feature type="compositionally biased region" description="Low complexity" evidence="1">
    <location>
        <begin position="231"/>
        <end position="266"/>
    </location>
</feature>
<feature type="compositionally biased region" description="Basic and acidic residues" evidence="1">
    <location>
        <begin position="193"/>
        <end position="204"/>
    </location>
</feature>
<evidence type="ECO:0000313" key="2">
    <source>
        <dbReference type="EMBL" id="CAB0016251.1"/>
    </source>
</evidence>
<feature type="compositionally biased region" description="Basic residues" evidence="1">
    <location>
        <begin position="152"/>
        <end position="178"/>
    </location>
</feature>
<sequence>MLAHLHHGDLSRSRPPAIDSEGATFLEQVYQHTQKTKEPSRRVIMKMIVGIKIKRFAKRLQKVRRVVSADNRFSSSGSSKMESSHQWLDAMRNMHEKRNPFFPPEWCCLGCENDVVMVYKTTFFLVKNADEKGPFECGGLITGGAKTVVENKKRHHGQHQRHHHQHQRHLHQHHHQCHNTRTQPPISTATFHDQNHHCHIHQEHYPTPPPSPPPQPISTSTPPRPPPLQRPPTLTSATVNATTTNANVNINTTTTTTTTASTNDTT</sequence>
<reference evidence="2 3" key="1">
    <citation type="submission" date="2020-02" db="EMBL/GenBank/DDBJ databases">
        <authorList>
            <person name="Ferguson B K."/>
        </authorList>
    </citation>
    <scope>NUCLEOTIDE SEQUENCE [LARGE SCALE GENOMIC DNA]</scope>
</reference>
<keyword evidence="3" id="KW-1185">Reference proteome</keyword>
<dbReference type="AlphaFoldDB" id="A0A6H5HGI9"/>
<organism evidence="2 3">
    <name type="scientific">Nesidiocoris tenuis</name>
    <dbReference type="NCBI Taxonomy" id="355587"/>
    <lineage>
        <taxon>Eukaryota</taxon>
        <taxon>Metazoa</taxon>
        <taxon>Ecdysozoa</taxon>
        <taxon>Arthropoda</taxon>
        <taxon>Hexapoda</taxon>
        <taxon>Insecta</taxon>
        <taxon>Pterygota</taxon>
        <taxon>Neoptera</taxon>
        <taxon>Paraneoptera</taxon>
        <taxon>Hemiptera</taxon>
        <taxon>Heteroptera</taxon>
        <taxon>Panheteroptera</taxon>
        <taxon>Cimicomorpha</taxon>
        <taxon>Miridae</taxon>
        <taxon>Dicyphina</taxon>
        <taxon>Nesidiocoris</taxon>
    </lineage>
</organism>
<evidence type="ECO:0000313" key="3">
    <source>
        <dbReference type="Proteomes" id="UP000479000"/>
    </source>
</evidence>
<proteinExistence type="predicted"/>
<evidence type="ECO:0000256" key="1">
    <source>
        <dbReference type="SAM" id="MobiDB-lite"/>
    </source>
</evidence>
<feature type="compositionally biased region" description="Polar residues" evidence="1">
    <location>
        <begin position="179"/>
        <end position="192"/>
    </location>
</feature>
<gene>
    <name evidence="2" type="ORF">NTEN_LOCUS20489</name>
</gene>
<feature type="region of interest" description="Disordered" evidence="1">
    <location>
        <begin position="152"/>
        <end position="266"/>
    </location>
</feature>